<dbReference type="PANTHER" id="PTHR42743:SF11">
    <property type="entry name" value="AMINODEOXYCHORISMATE LYASE"/>
    <property type="match status" value="1"/>
</dbReference>
<evidence type="ECO:0000256" key="10">
    <source>
        <dbReference type="ARBA" id="ARBA00049229"/>
    </source>
</evidence>
<keyword evidence="13" id="KW-0032">Aminotransferase</keyword>
<evidence type="ECO:0000256" key="5">
    <source>
        <dbReference type="ARBA" id="ARBA00009320"/>
    </source>
</evidence>
<dbReference type="Pfam" id="PF01063">
    <property type="entry name" value="Aminotran_4"/>
    <property type="match status" value="1"/>
</dbReference>
<evidence type="ECO:0000313" key="14">
    <source>
        <dbReference type="Proteomes" id="UP000593892"/>
    </source>
</evidence>
<comment type="pathway">
    <text evidence="2">Amino-acid biosynthesis; L-isoleucine biosynthesis; L-isoleucine from 2-oxobutanoate: step 4/4.</text>
</comment>
<evidence type="ECO:0000256" key="7">
    <source>
        <dbReference type="ARBA" id="ARBA00022898"/>
    </source>
</evidence>
<comment type="pathway">
    <text evidence="4">Amino-acid biosynthesis; L-leucine biosynthesis; L-leucine from 3-methyl-2-oxobutanoate: step 4/4.</text>
</comment>
<dbReference type="InterPro" id="IPR043131">
    <property type="entry name" value="BCAT-like_N"/>
</dbReference>
<gene>
    <name evidence="13" type="ORF">IRI77_10810</name>
</gene>
<evidence type="ECO:0000256" key="12">
    <source>
        <dbReference type="RuleBase" id="RU004516"/>
    </source>
</evidence>
<comment type="catalytic activity">
    <reaction evidence="10">
        <text>L-leucine + 2-oxoglutarate = 4-methyl-2-oxopentanoate + L-glutamate</text>
        <dbReference type="Rhea" id="RHEA:18321"/>
        <dbReference type="ChEBI" id="CHEBI:16810"/>
        <dbReference type="ChEBI" id="CHEBI:17865"/>
        <dbReference type="ChEBI" id="CHEBI:29985"/>
        <dbReference type="ChEBI" id="CHEBI:57427"/>
        <dbReference type="EC" id="2.6.1.42"/>
    </reaction>
</comment>
<accession>A0A7S7NVD2</accession>
<evidence type="ECO:0000313" key="13">
    <source>
        <dbReference type="EMBL" id="QOY90418.1"/>
    </source>
</evidence>
<dbReference type="PROSITE" id="PS00770">
    <property type="entry name" value="AA_TRANSFER_CLASS_4"/>
    <property type="match status" value="1"/>
</dbReference>
<comment type="cofactor">
    <cofactor evidence="1 12">
        <name>pyridoxal 5'-phosphate</name>
        <dbReference type="ChEBI" id="CHEBI:597326"/>
    </cofactor>
</comment>
<dbReference type="RefSeq" id="WP_194452082.1">
    <property type="nucleotide sequence ID" value="NZ_CP063849.1"/>
</dbReference>
<sequence>MIRPQLLHNGQIRPSDELILNPGQVGLLSGWGIFSTVKVVEGVLFEFQRHWARLNRDADLLRVPFPWSAAELEEMLLRLVEANQDFNATMRIAVVRNTGTMWSGSITEPEFDLIAFTAARSNWGGTCKLGIVPNARHAACVFTGTKTTSWANNLVWYEEAHRRGQDEVVLLNERGEVCECTSANIFVCFGDTAVTPPLSSGCLPGITRQILVEKIQIPGIQIIEKEISLDDLERGDGIFITSSTRDLLPVSEVEGLSVQTSDRVRQALAAEFARYERDYVAQAVRRATVRA</sequence>
<dbReference type="PANTHER" id="PTHR42743">
    <property type="entry name" value="AMINO-ACID AMINOTRANSFERASE"/>
    <property type="match status" value="1"/>
</dbReference>
<dbReference type="InterPro" id="IPR001544">
    <property type="entry name" value="Aminotrans_IV"/>
</dbReference>
<protein>
    <recommendedName>
        <fullName evidence="6">branched-chain-amino-acid transaminase</fullName>
        <ecNumber evidence="6">2.6.1.42</ecNumber>
    </recommendedName>
</protein>
<dbReference type="Gene3D" id="3.30.470.10">
    <property type="match status" value="1"/>
</dbReference>
<dbReference type="Proteomes" id="UP000593892">
    <property type="component" value="Chromosome"/>
</dbReference>
<keyword evidence="13" id="KW-0808">Transferase</keyword>
<dbReference type="KEGG" id="pfer:IRI77_10810"/>
<organism evidence="13 14">
    <name type="scientific">Paludibaculum fermentans</name>
    <dbReference type="NCBI Taxonomy" id="1473598"/>
    <lineage>
        <taxon>Bacteria</taxon>
        <taxon>Pseudomonadati</taxon>
        <taxon>Acidobacteriota</taxon>
        <taxon>Terriglobia</taxon>
        <taxon>Bryobacterales</taxon>
        <taxon>Bryobacteraceae</taxon>
        <taxon>Paludibaculum</taxon>
    </lineage>
</organism>
<dbReference type="Gene3D" id="3.20.10.10">
    <property type="entry name" value="D-amino Acid Aminotransferase, subunit A, domain 2"/>
    <property type="match status" value="1"/>
</dbReference>
<keyword evidence="14" id="KW-1185">Reference proteome</keyword>
<evidence type="ECO:0000256" key="3">
    <source>
        <dbReference type="ARBA" id="ARBA00004931"/>
    </source>
</evidence>
<evidence type="ECO:0000256" key="11">
    <source>
        <dbReference type="RuleBase" id="RU004106"/>
    </source>
</evidence>
<keyword evidence="7 12" id="KW-0663">Pyridoxal phosphate</keyword>
<evidence type="ECO:0000256" key="2">
    <source>
        <dbReference type="ARBA" id="ARBA00004824"/>
    </source>
</evidence>
<dbReference type="InterPro" id="IPR050571">
    <property type="entry name" value="Class-IV_PLP-Dep_Aminotrnsfr"/>
</dbReference>
<comment type="catalytic activity">
    <reaction evidence="8">
        <text>L-valine + 2-oxoglutarate = 3-methyl-2-oxobutanoate + L-glutamate</text>
        <dbReference type="Rhea" id="RHEA:24813"/>
        <dbReference type="ChEBI" id="CHEBI:11851"/>
        <dbReference type="ChEBI" id="CHEBI:16810"/>
        <dbReference type="ChEBI" id="CHEBI:29985"/>
        <dbReference type="ChEBI" id="CHEBI:57762"/>
        <dbReference type="EC" id="2.6.1.42"/>
    </reaction>
</comment>
<evidence type="ECO:0000256" key="6">
    <source>
        <dbReference type="ARBA" id="ARBA00013053"/>
    </source>
</evidence>
<dbReference type="InterPro" id="IPR043132">
    <property type="entry name" value="BCAT-like_C"/>
</dbReference>
<proteinExistence type="inferred from homology"/>
<dbReference type="CDD" id="cd00449">
    <property type="entry name" value="PLPDE_IV"/>
    <property type="match status" value="1"/>
</dbReference>
<evidence type="ECO:0000256" key="9">
    <source>
        <dbReference type="ARBA" id="ARBA00048798"/>
    </source>
</evidence>
<dbReference type="AlphaFoldDB" id="A0A7S7NVD2"/>
<evidence type="ECO:0000256" key="4">
    <source>
        <dbReference type="ARBA" id="ARBA00005072"/>
    </source>
</evidence>
<dbReference type="InterPro" id="IPR018300">
    <property type="entry name" value="Aminotrans_IV_CS"/>
</dbReference>
<dbReference type="EC" id="2.6.1.42" evidence="6"/>
<dbReference type="GO" id="GO:0004084">
    <property type="term" value="F:branched-chain-amino-acid transaminase activity"/>
    <property type="evidence" value="ECO:0007669"/>
    <property type="project" value="UniProtKB-EC"/>
</dbReference>
<comment type="pathway">
    <text evidence="3">Amino-acid biosynthesis; L-valine biosynthesis; L-valine from pyruvate: step 4/4.</text>
</comment>
<name>A0A7S7NVD2_PALFE</name>
<evidence type="ECO:0000256" key="1">
    <source>
        <dbReference type="ARBA" id="ARBA00001933"/>
    </source>
</evidence>
<dbReference type="SUPFAM" id="SSF56752">
    <property type="entry name" value="D-aminoacid aminotransferase-like PLP-dependent enzymes"/>
    <property type="match status" value="1"/>
</dbReference>
<comment type="catalytic activity">
    <reaction evidence="9">
        <text>L-isoleucine + 2-oxoglutarate = (S)-3-methyl-2-oxopentanoate + L-glutamate</text>
        <dbReference type="Rhea" id="RHEA:24801"/>
        <dbReference type="ChEBI" id="CHEBI:16810"/>
        <dbReference type="ChEBI" id="CHEBI:29985"/>
        <dbReference type="ChEBI" id="CHEBI:35146"/>
        <dbReference type="ChEBI" id="CHEBI:58045"/>
        <dbReference type="EC" id="2.6.1.42"/>
    </reaction>
</comment>
<comment type="similarity">
    <text evidence="5 11">Belongs to the class-IV pyridoxal-phosphate-dependent aminotransferase family.</text>
</comment>
<dbReference type="InterPro" id="IPR036038">
    <property type="entry name" value="Aminotransferase-like"/>
</dbReference>
<dbReference type="EMBL" id="CP063849">
    <property type="protein sequence ID" value="QOY90418.1"/>
    <property type="molecule type" value="Genomic_DNA"/>
</dbReference>
<dbReference type="GO" id="GO:0046394">
    <property type="term" value="P:carboxylic acid biosynthetic process"/>
    <property type="evidence" value="ECO:0007669"/>
    <property type="project" value="UniProtKB-ARBA"/>
</dbReference>
<evidence type="ECO:0000256" key="8">
    <source>
        <dbReference type="ARBA" id="ARBA00048212"/>
    </source>
</evidence>
<reference evidence="13 14" key="1">
    <citation type="submission" date="2020-10" db="EMBL/GenBank/DDBJ databases">
        <title>Complete genome sequence of Paludibaculum fermentans P105T, a facultatively anaerobic acidobacterium capable of dissimilatory Fe(III) reduction.</title>
        <authorList>
            <person name="Dedysh S.N."/>
            <person name="Beletsky A.V."/>
            <person name="Kulichevskaya I.S."/>
            <person name="Mardanov A.V."/>
            <person name="Ravin N.V."/>
        </authorList>
    </citation>
    <scope>NUCLEOTIDE SEQUENCE [LARGE SCALE GENOMIC DNA]</scope>
    <source>
        <strain evidence="13 14">P105</strain>
    </source>
</reference>